<dbReference type="Proteomes" id="UP000231407">
    <property type="component" value="Unassembled WGS sequence"/>
</dbReference>
<feature type="transmembrane region" description="Helical" evidence="1">
    <location>
        <begin position="6"/>
        <end position="26"/>
    </location>
</feature>
<name>A0A2M7ARK5_9BACT</name>
<keyword evidence="1" id="KW-1133">Transmembrane helix</keyword>
<comment type="caution">
    <text evidence="2">The sequence shown here is derived from an EMBL/GenBank/DDBJ whole genome shotgun (WGS) entry which is preliminary data.</text>
</comment>
<organism evidence="2 3">
    <name type="scientific">Candidatus Shapirobacteria bacterium CG06_land_8_20_14_3_00_40_12</name>
    <dbReference type="NCBI Taxonomy" id="1974881"/>
    <lineage>
        <taxon>Bacteria</taxon>
        <taxon>Candidatus Shapironibacteriota</taxon>
    </lineage>
</organism>
<evidence type="ECO:0000313" key="3">
    <source>
        <dbReference type="Proteomes" id="UP000231407"/>
    </source>
</evidence>
<protein>
    <submittedName>
        <fullName evidence="2">Uncharacterized protein</fullName>
    </submittedName>
</protein>
<keyword evidence="1" id="KW-0472">Membrane</keyword>
<dbReference type="AlphaFoldDB" id="A0A2M7ARK5"/>
<evidence type="ECO:0000256" key="1">
    <source>
        <dbReference type="SAM" id="Phobius"/>
    </source>
</evidence>
<dbReference type="EMBL" id="PEWA01000044">
    <property type="protein sequence ID" value="PIU73259.1"/>
    <property type="molecule type" value="Genomic_DNA"/>
</dbReference>
<keyword evidence="1" id="KW-0812">Transmembrane</keyword>
<evidence type="ECO:0000313" key="2">
    <source>
        <dbReference type="EMBL" id="PIU73259.1"/>
    </source>
</evidence>
<reference evidence="3" key="1">
    <citation type="submission" date="2017-09" db="EMBL/GenBank/DDBJ databases">
        <title>Depth-based differentiation of microbial function through sediment-hosted aquifers and enrichment of novel symbionts in the deep terrestrial subsurface.</title>
        <authorList>
            <person name="Probst A.J."/>
            <person name="Ladd B."/>
            <person name="Jarett J.K."/>
            <person name="Geller-Mcgrath D.E."/>
            <person name="Sieber C.M.K."/>
            <person name="Emerson J.B."/>
            <person name="Anantharaman K."/>
            <person name="Thomas B.C."/>
            <person name="Malmstrom R."/>
            <person name="Stieglmeier M."/>
            <person name="Klingl A."/>
            <person name="Woyke T."/>
            <person name="Ryan C.M."/>
            <person name="Banfield J.F."/>
        </authorList>
    </citation>
    <scope>NUCLEOTIDE SEQUENCE [LARGE SCALE GENOMIC DNA]</scope>
</reference>
<proteinExistence type="predicted"/>
<accession>A0A2M7ARK5</accession>
<sequence length="71" mass="8216">MKKNKYSRYFLILAVTTFLAIFVLIAQKSYDNLMKATVEAKKSNLIVPIDPNLDLTILDQIEKRKEFLPTP</sequence>
<gene>
    <name evidence="2" type="ORF">COS78_03285</name>
</gene>